<evidence type="ECO:0000256" key="2">
    <source>
        <dbReference type="ARBA" id="ARBA00023015"/>
    </source>
</evidence>
<proteinExistence type="predicted"/>
<evidence type="ECO:0000259" key="7">
    <source>
        <dbReference type="PROSITE" id="PS50811"/>
    </source>
</evidence>
<dbReference type="GO" id="GO:0003700">
    <property type="term" value="F:DNA-binding transcription factor activity"/>
    <property type="evidence" value="ECO:0007669"/>
    <property type="project" value="InterPro"/>
</dbReference>
<feature type="compositionally biased region" description="Low complexity" evidence="6">
    <location>
        <begin position="248"/>
        <end position="272"/>
    </location>
</feature>
<reference evidence="8 9" key="1">
    <citation type="journal article" date="2014" name="Agronomy (Basel)">
        <title>A Draft Genome Sequence for Ensete ventricosum, the Drought-Tolerant Tree Against Hunger.</title>
        <authorList>
            <person name="Harrison J."/>
            <person name="Moore K.A."/>
            <person name="Paszkiewicz K."/>
            <person name="Jones T."/>
            <person name="Grant M."/>
            <person name="Ambacheew D."/>
            <person name="Muzemil S."/>
            <person name="Studholme D.J."/>
        </authorList>
    </citation>
    <scope>NUCLEOTIDE SEQUENCE [LARGE SCALE GENOMIC DNA]</scope>
</reference>
<evidence type="ECO:0000313" key="9">
    <source>
        <dbReference type="Proteomes" id="UP000287651"/>
    </source>
</evidence>
<comment type="subcellular location">
    <subcellularLocation>
        <location evidence="1">Nucleus</location>
    </subcellularLocation>
</comment>
<sequence>MDDNDWDLHAVVRGCSVTAADPPDPFSPFPSPLPRRGGRTDEFFGFPDLMETPTARHQMEELCKPVYIKPRRQRQLQPPAPVLKPSYPSCSPAASIFPAFATDPHQFQQQPRQPHPPVSRTPLRSKRSTDRNPSKALLIQGKPITEDSISSFYFSPIFDDETTTLGGWGVSRGYYRCSSSKGCQARKQVERSLAEPGMLVITYTAEHDHPVPNHRNSLSGSTRQKLPHPSSAAQPPLASGCRGGGEHPLSPGSHPSSSSLSSPAAAAPRANSVENELFTRGRPRILKDSGEEEEEEELTVGDVETMGEDDMLFLGMEVIDGSTTSTGTTKSPGRVSVSSAFFEEDGGFEEYLFHSTWLANSNAAAAAGGGS</sequence>
<feature type="compositionally biased region" description="Polar residues" evidence="6">
    <location>
        <begin position="214"/>
        <end position="224"/>
    </location>
</feature>
<dbReference type="GO" id="GO:0000976">
    <property type="term" value="F:transcription cis-regulatory region binding"/>
    <property type="evidence" value="ECO:0007669"/>
    <property type="project" value="TreeGrafter"/>
</dbReference>
<dbReference type="SMART" id="SM00774">
    <property type="entry name" value="WRKY"/>
    <property type="match status" value="1"/>
</dbReference>
<keyword evidence="4" id="KW-0804">Transcription</keyword>
<feature type="region of interest" description="Disordered" evidence="6">
    <location>
        <begin position="204"/>
        <end position="296"/>
    </location>
</feature>
<evidence type="ECO:0000313" key="8">
    <source>
        <dbReference type="EMBL" id="RRT45261.1"/>
    </source>
</evidence>
<dbReference type="EMBL" id="AMZH03015951">
    <property type="protein sequence ID" value="RRT45261.1"/>
    <property type="molecule type" value="Genomic_DNA"/>
</dbReference>
<dbReference type="InterPro" id="IPR003657">
    <property type="entry name" value="WRKY_dom"/>
</dbReference>
<gene>
    <name evidence="8" type="ORF">B296_00040924</name>
</gene>
<evidence type="ECO:0000256" key="3">
    <source>
        <dbReference type="ARBA" id="ARBA00023125"/>
    </source>
</evidence>
<evidence type="ECO:0000256" key="1">
    <source>
        <dbReference type="ARBA" id="ARBA00004123"/>
    </source>
</evidence>
<keyword evidence="2" id="KW-0805">Transcription regulation</keyword>
<protein>
    <recommendedName>
        <fullName evidence="7">WRKY domain-containing protein</fullName>
    </recommendedName>
</protein>
<dbReference type="InterPro" id="IPR036576">
    <property type="entry name" value="WRKY_dom_sf"/>
</dbReference>
<evidence type="ECO:0000256" key="4">
    <source>
        <dbReference type="ARBA" id="ARBA00023163"/>
    </source>
</evidence>
<evidence type="ECO:0000256" key="5">
    <source>
        <dbReference type="ARBA" id="ARBA00023242"/>
    </source>
</evidence>
<organism evidence="8 9">
    <name type="scientific">Ensete ventricosum</name>
    <name type="common">Abyssinian banana</name>
    <name type="synonym">Musa ensete</name>
    <dbReference type="NCBI Taxonomy" id="4639"/>
    <lineage>
        <taxon>Eukaryota</taxon>
        <taxon>Viridiplantae</taxon>
        <taxon>Streptophyta</taxon>
        <taxon>Embryophyta</taxon>
        <taxon>Tracheophyta</taxon>
        <taxon>Spermatophyta</taxon>
        <taxon>Magnoliopsida</taxon>
        <taxon>Liliopsida</taxon>
        <taxon>Zingiberales</taxon>
        <taxon>Musaceae</taxon>
        <taxon>Ensete</taxon>
    </lineage>
</organism>
<evidence type="ECO:0000256" key="6">
    <source>
        <dbReference type="SAM" id="MobiDB-lite"/>
    </source>
</evidence>
<feature type="region of interest" description="Disordered" evidence="6">
    <location>
        <begin position="17"/>
        <end position="47"/>
    </location>
</feature>
<keyword evidence="5" id="KW-0539">Nucleus</keyword>
<feature type="region of interest" description="Disordered" evidence="6">
    <location>
        <begin position="105"/>
        <end position="141"/>
    </location>
</feature>
<keyword evidence="3" id="KW-0238">DNA-binding</keyword>
<dbReference type="GO" id="GO:0005634">
    <property type="term" value="C:nucleus"/>
    <property type="evidence" value="ECO:0007669"/>
    <property type="project" value="UniProtKB-SubCell"/>
</dbReference>
<dbReference type="Gene3D" id="2.20.25.80">
    <property type="entry name" value="WRKY domain"/>
    <property type="match status" value="1"/>
</dbReference>
<feature type="domain" description="WRKY" evidence="7">
    <location>
        <begin position="172"/>
        <end position="212"/>
    </location>
</feature>
<feature type="compositionally biased region" description="Pro residues" evidence="6">
    <location>
        <begin position="22"/>
        <end position="33"/>
    </location>
</feature>
<dbReference type="SUPFAM" id="SSF118290">
    <property type="entry name" value="WRKY DNA-binding domain"/>
    <property type="match status" value="1"/>
</dbReference>
<dbReference type="PROSITE" id="PS50811">
    <property type="entry name" value="WRKY"/>
    <property type="match status" value="1"/>
</dbReference>
<dbReference type="Proteomes" id="UP000287651">
    <property type="component" value="Unassembled WGS sequence"/>
</dbReference>
<accession>A0A426Y121</accession>
<dbReference type="Pfam" id="PF03106">
    <property type="entry name" value="WRKY"/>
    <property type="match status" value="1"/>
</dbReference>
<dbReference type="AlphaFoldDB" id="A0A426Y121"/>
<dbReference type="PANTHER" id="PTHR32096:SF18">
    <property type="entry name" value="DISEASE RESISTANCE PROTEIN RRS1B-RELATED"/>
    <property type="match status" value="1"/>
</dbReference>
<dbReference type="PANTHER" id="PTHR32096">
    <property type="entry name" value="WRKY TRANSCRIPTION FACTOR 30-RELATED-RELATED"/>
    <property type="match status" value="1"/>
</dbReference>
<name>A0A426Y121_ENSVE</name>
<comment type="caution">
    <text evidence="8">The sequence shown here is derived from an EMBL/GenBank/DDBJ whole genome shotgun (WGS) entry which is preliminary data.</text>
</comment>
<dbReference type="InterPro" id="IPR044810">
    <property type="entry name" value="WRKY_plant"/>
</dbReference>